<organism evidence="2 3">
    <name type="scientific">Olivibacter domesticus</name>
    <name type="common">Pseudosphingobacterium domesticum</name>
    <dbReference type="NCBI Taxonomy" id="407022"/>
    <lineage>
        <taxon>Bacteria</taxon>
        <taxon>Pseudomonadati</taxon>
        <taxon>Bacteroidota</taxon>
        <taxon>Sphingobacteriia</taxon>
        <taxon>Sphingobacteriales</taxon>
        <taxon>Sphingobacteriaceae</taxon>
        <taxon>Olivibacter</taxon>
    </lineage>
</organism>
<dbReference type="OrthoDB" id="102112at2"/>
<dbReference type="RefSeq" id="WP_093325215.1">
    <property type="nucleotide sequence ID" value="NZ_FOAF01000002.1"/>
</dbReference>
<feature type="transmembrane region" description="Helical" evidence="1">
    <location>
        <begin position="190"/>
        <end position="210"/>
    </location>
</feature>
<feature type="transmembrane region" description="Helical" evidence="1">
    <location>
        <begin position="216"/>
        <end position="232"/>
    </location>
</feature>
<keyword evidence="1" id="KW-0472">Membrane</keyword>
<dbReference type="EMBL" id="FOAF01000002">
    <property type="protein sequence ID" value="SEL52314.1"/>
    <property type="molecule type" value="Genomic_DNA"/>
</dbReference>
<evidence type="ECO:0008006" key="4">
    <source>
        <dbReference type="Google" id="ProtNLM"/>
    </source>
</evidence>
<feature type="transmembrane region" description="Helical" evidence="1">
    <location>
        <begin position="18"/>
        <end position="39"/>
    </location>
</feature>
<keyword evidence="1" id="KW-0812">Transmembrane</keyword>
<evidence type="ECO:0000313" key="2">
    <source>
        <dbReference type="EMBL" id="SEL52314.1"/>
    </source>
</evidence>
<proteinExistence type="predicted"/>
<dbReference type="AlphaFoldDB" id="A0A1H7QX99"/>
<dbReference type="Proteomes" id="UP000199421">
    <property type="component" value="Unassembled WGS sequence"/>
</dbReference>
<feature type="transmembrane region" description="Helical" evidence="1">
    <location>
        <begin position="158"/>
        <end position="183"/>
    </location>
</feature>
<sequence length="453" mass="52808">MGNSAINKETSWKKHEMVLFRFFFVYFILQAVPVDWKFYERLHRISWWSVDFSDIFNISRYTRQILNSPTTPDFWGINTFWDWGIMALIALVSAAVWSFIDKRREYALLYYVLRVILRYRLAIGVIAYGFIKLFPMQSPYPSLSELNTNYGDLSAWKIFSLTLGVAPSFEMFLGLVEITAGLLLLHRKTVFLASFIILCFTGNVFLSNLAYAGGEVVYSLYLIQFALFLLWYDAPRLFRLLSLEKPAYPNTFKMPYKRDWQSKARLLLKSAFVLFFVLLYGIKTYGIYKKGGYQFPLEKGELKEGFYHVSSFIYNGQNLAFSKNDHARWQDVVIEKWTTLSIKTGQQADPITSNVEVIHSRDEEKDYEFSGTTGRQYYRYQLDKSKEKLLLKTLNGDKNESFTLDINQLNDSTILLKGVNEKRDSLQVVLKQNDKKYLLEEAKKGGRRSGLVL</sequence>
<accession>A0A1H7QX99</accession>
<feature type="transmembrane region" description="Helical" evidence="1">
    <location>
        <begin position="80"/>
        <end position="100"/>
    </location>
</feature>
<feature type="transmembrane region" description="Helical" evidence="1">
    <location>
        <begin position="121"/>
        <end position="138"/>
    </location>
</feature>
<evidence type="ECO:0000256" key="1">
    <source>
        <dbReference type="SAM" id="Phobius"/>
    </source>
</evidence>
<name>A0A1H7QX99_OLID1</name>
<gene>
    <name evidence="2" type="ORF">SAMN05661044_02754</name>
</gene>
<reference evidence="3" key="1">
    <citation type="submission" date="2016-10" db="EMBL/GenBank/DDBJ databases">
        <authorList>
            <person name="Varghese N."/>
            <person name="Submissions S."/>
        </authorList>
    </citation>
    <scope>NUCLEOTIDE SEQUENCE [LARGE SCALE GENOMIC DNA]</scope>
    <source>
        <strain evidence="3">DSM 18733</strain>
    </source>
</reference>
<dbReference type="STRING" id="407022.SAMN05661044_02754"/>
<keyword evidence="1" id="KW-1133">Transmembrane helix</keyword>
<feature type="transmembrane region" description="Helical" evidence="1">
    <location>
        <begin position="266"/>
        <end position="288"/>
    </location>
</feature>
<protein>
    <recommendedName>
        <fullName evidence="4">DoxX protein</fullName>
    </recommendedName>
</protein>
<keyword evidence="3" id="KW-1185">Reference proteome</keyword>
<evidence type="ECO:0000313" key="3">
    <source>
        <dbReference type="Proteomes" id="UP000199421"/>
    </source>
</evidence>